<keyword evidence="3" id="KW-0812">Transmembrane</keyword>
<evidence type="ECO:0000313" key="4">
    <source>
        <dbReference type="EMBL" id="RCH89411.1"/>
    </source>
</evidence>
<gene>
    <name evidence="4" type="ORF">CU098_000944</name>
</gene>
<organism evidence="4 5">
    <name type="scientific">Rhizopus stolonifer</name>
    <name type="common">Rhizopus nigricans</name>
    <dbReference type="NCBI Taxonomy" id="4846"/>
    <lineage>
        <taxon>Eukaryota</taxon>
        <taxon>Fungi</taxon>
        <taxon>Fungi incertae sedis</taxon>
        <taxon>Mucoromycota</taxon>
        <taxon>Mucoromycotina</taxon>
        <taxon>Mucoromycetes</taxon>
        <taxon>Mucorales</taxon>
        <taxon>Mucorineae</taxon>
        <taxon>Rhizopodaceae</taxon>
        <taxon>Rhizopus</taxon>
    </lineage>
</organism>
<dbReference type="AlphaFoldDB" id="A0A367JI70"/>
<protein>
    <recommendedName>
        <fullName evidence="6">EF-hand domain-containing protein</fullName>
    </recommendedName>
</protein>
<keyword evidence="3" id="KW-0472">Membrane</keyword>
<evidence type="ECO:0000256" key="2">
    <source>
        <dbReference type="SAM" id="MobiDB-lite"/>
    </source>
</evidence>
<dbReference type="EMBL" id="PJQM01003339">
    <property type="protein sequence ID" value="RCH89411.1"/>
    <property type="molecule type" value="Genomic_DNA"/>
</dbReference>
<feature type="transmembrane region" description="Helical" evidence="3">
    <location>
        <begin position="29"/>
        <end position="50"/>
    </location>
</feature>
<reference evidence="4 5" key="1">
    <citation type="journal article" date="2018" name="G3 (Bethesda)">
        <title>Phylogenetic and Phylogenomic Definition of Rhizopus Species.</title>
        <authorList>
            <person name="Gryganskyi A.P."/>
            <person name="Golan J."/>
            <person name="Dolatabadi S."/>
            <person name="Mondo S."/>
            <person name="Robb S."/>
            <person name="Idnurm A."/>
            <person name="Muszewska A."/>
            <person name="Steczkiewicz K."/>
            <person name="Masonjones S."/>
            <person name="Liao H.L."/>
            <person name="Gajdeczka M.T."/>
            <person name="Anike F."/>
            <person name="Vuek A."/>
            <person name="Anishchenko I.M."/>
            <person name="Voigt K."/>
            <person name="de Hoog G.S."/>
            <person name="Smith M.E."/>
            <person name="Heitman J."/>
            <person name="Vilgalys R."/>
            <person name="Stajich J.E."/>
        </authorList>
    </citation>
    <scope>NUCLEOTIDE SEQUENCE [LARGE SCALE GENOMIC DNA]</scope>
    <source>
        <strain evidence="4 5">LSU 92-RS-03</strain>
    </source>
</reference>
<dbReference type="Proteomes" id="UP000253551">
    <property type="component" value="Unassembled WGS sequence"/>
</dbReference>
<sequence>GIQKHISFWDKRNKGYITPVDTITGFITLGYSVIFSVALGTFAGIFLSVLSQTSWLPDPFCRSSVSKLVRSTKQTSGVYDKDGVFVPENFERLFDKYSKSGESITIAEFFKMTKEQEELGVNMRAWALSMVELCTAYFFIGHRGSLSKEDVRAAYDGTLFYRLKDNNTVQRKKMDTSLYTPLAGSYLLSSRKRGMRIVEGKVYSMLDTFSIKDSNLRDWLEYLKESTTSMKETTMPRLFRRPSSSVIQGVPAPKPDSFFGKKKEIIIIDQEEEEQTRPYLTGVIQSDFFVKEHSDSLLGEMGVQNKDRTAVQEGPLFENLTKKDDDHIQIVNSQEDEPMNQLLREDDKNIWFTENLTGVKDDEGKIIGIVSEKMQDFTDEENTHSTDSQDDHADLESSPVEPTAMTPPPDEAVVEKTDDMTPIVVPTEKETEIVNKKKNKKKKNIQSETSADGSGKEWATTEA</sequence>
<evidence type="ECO:0000256" key="3">
    <source>
        <dbReference type="SAM" id="Phobius"/>
    </source>
</evidence>
<dbReference type="GO" id="GO:0004497">
    <property type="term" value="F:monooxygenase activity"/>
    <property type="evidence" value="ECO:0007669"/>
    <property type="project" value="TreeGrafter"/>
</dbReference>
<feature type="compositionally biased region" description="Basic and acidic residues" evidence="2">
    <location>
        <begin position="378"/>
        <end position="395"/>
    </location>
</feature>
<evidence type="ECO:0008006" key="6">
    <source>
        <dbReference type="Google" id="ProtNLM"/>
    </source>
</evidence>
<feature type="region of interest" description="Disordered" evidence="2">
    <location>
        <begin position="378"/>
        <end position="463"/>
    </location>
</feature>
<keyword evidence="3" id="KW-1133">Transmembrane helix</keyword>
<feature type="non-terminal residue" evidence="4">
    <location>
        <position position="1"/>
    </location>
</feature>
<evidence type="ECO:0000256" key="1">
    <source>
        <dbReference type="ARBA" id="ARBA00006765"/>
    </source>
</evidence>
<comment type="caution">
    <text evidence="4">The sequence shown here is derived from an EMBL/GenBank/DDBJ whole genome shotgun (WGS) entry which is preliminary data.</text>
</comment>
<dbReference type="PANTHER" id="PTHR31495:SF0">
    <property type="entry name" value="BINDING PROTEIN CALEOSIN, PUTATIVE (AFU_ORTHOLOGUE AFUA_5G13750)-RELATED"/>
    <property type="match status" value="1"/>
</dbReference>
<comment type="similarity">
    <text evidence="1">Belongs to the caleosin family.</text>
</comment>
<proteinExistence type="inferred from homology"/>
<dbReference type="Pfam" id="PF05042">
    <property type="entry name" value="Caleosin"/>
    <property type="match status" value="1"/>
</dbReference>
<dbReference type="GO" id="GO:0005509">
    <property type="term" value="F:calcium ion binding"/>
    <property type="evidence" value="ECO:0007669"/>
    <property type="project" value="TreeGrafter"/>
</dbReference>
<dbReference type="STRING" id="4846.A0A367JI70"/>
<dbReference type="OrthoDB" id="640742at2759"/>
<keyword evidence="5" id="KW-1185">Reference proteome</keyword>
<dbReference type="PANTHER" id="PTHR31495">
    <property type="entry name" value="PEROXYGENASE 3-RELATED"/>
    <property type="match status" value="1"/>
</dbReference>
<dbReference type="InterPro" id="IPR007736">
    <property type="entry name" value="Caleosin-related"/>
</dbReference>
<accession>A0A367JI70</accession>
<name>A0A367JI70_RHIST</name>
<evidence type="ECO:0000313" key="5">
    <source>
        <dbReference type="Proteomes" id="UP000253551"/>
    </source>
</evidence>